<dbReference type="Gene3D" id="1.25.40.10">
    <property type="entry name" value="Tetratricopeptide repeat domain"/>
    <property type="match status" value="3"/>
</dbReference>
<sequence>MGNSLQQWRSAIGTLSQPTSCTSPTFKFTRCWTTNHPSGTLTNMSTTKSKSLSGSRTTEHKHQEEVDNFDHEPPTEKSVWKRGWIKRLTMREIWLKMAPTLLVILLIALMIGGVEVNPGPRPGNSSETDACQDYLQIDENAAQVNKPHSAEATQGMYEIGRELCRKDWKTRDMDETELSKQIDLFRQLAVEYKKLFEEPQHIEGWYFVRSAGLLNAALNCIKRLKTLQGDSLIGIENDCTEMLQELETTFLKRVNKHIEIPTKKLTQKYQEELKQLRQFSDCTINSIVKDDMKIDLETVEMTVADERRTIQNSKAFYNELTNKLVSFYGLLIDDCLNVLGTPNCSFCFVGLGSLARQEATAYSDLESAIIFDDTGKSDEEIDQLKVEFRLIVHYLHFKILNLGETVIPSLSIPVLNDFNKELTGEFKENKFFDSISPQGLCFDGAMPWASKTPIGRSTTENKPARELIMTPDEMSECQKEDVCLKEGYHLSDVLMTTRLVYGDGDVHDRYKSKLRDILKSDSKQCPGITIGGVRATETLKEDLDKYVRNPLSPETLSKQVHVKKDIYRFATMSVNSLKLKYGCVAQSPLNVLEELYDRSLLTERAKIDLQVMVCSCINLRHLTYNKYKRQKEFISFVSRPPEAEQERPIDSRESLSVRDFSAIYRFFLTFLPWVNFLKAAIESKIKNWKYLPRYIESSERIKGMLHKEMNFFENALLAFKKEETQIMNSVHETNKEQLVEIQASIGSLYKTNSMYEDALKYYNKALDLEMAIHNDQYHAHIASLLDNIGEIYWSLAEYKNAQKYHKLALKMFKILCKSDTFDNNVAKSLMHLGWVHMWLSEYTVALSYLTESRDIFERINGNNPDRDFAKLFEGLGLVSSYKSDFTQALSYHYESCSMRKKIWIDVPHADIAMSLSNIAVVYSKQGDLTNALSYHTNALAMWRQVYGDKPHASIATSMSNIGAVYSHKGDLTNALSYHSEALMMRREVYGDKPHASIANSMNNIGRVHYKQGDLINALSYHTEALMMKRQVYGDKPHASIAISMNNIGGVYCKLGDLTNALSYHIDALTMKSHVYGDKPHASIATSMNSIGDVYYQLSDLTNALSYHIGALTMRRQVHGDKPHADIANSLNQIAAVYSQQGDLTKALSYHNDALAMWRQVYGDKPHADIATSLYNIGSVYYEQGDTNTSLQYYTDALTLFRQVYNDKPNDNITLTLDNIANAYREQGDMTNYKKYSNKSEDMKKKLKQ</sequence>
<feature type="compositionally biased region" description="Polar residues" evidence="1">
    <location>
        <begin position="37"/>
        <end position="56"/>
    </location>
</feature>
<dbReference type="SMART" id="SM00028">
    <property type="entry name" value="TPR"/>
    <property type="match status" value="11"/>
</dbReference>
<gene>
    <name evidence="4" type="ORF">OFUS_LOCUS7284</name>
</gene>
<feature type="region of interest" description="Disordered" evidence="1">
    <location>
        <begin position="37"/>
        <end position="74"/>
    </location>
</feature>
<dbReference type="OrthoDB" id="5988009at2759"/>
<keyword evidence="2" id="KW-0472">Membrane</keyword>
<dbReference type="SUPFAM" id="SSF48452">
    <property type="entry name" value="TPR-like"/>
    <property type="match status" value="3"/>
</dbReference>
<evidence type="ECO:0000259" key="3">
    <source>
        <dbReference type="Pfam" id="PF03445"/>
    </source>
</evidence>
<evidence type="ECO:0000256" key="1">
    <source>
        <dbReference type="SAM" id="MobiDB-lite"/>
    </source>
</evidence>
<dbReference type="Proteomes" id="UP000749559">
    <property type="component" value="Unassembled WGS sequence"/>
</dbReference>
<proteinExistence type="predicted"/>
<dbReference type="AlphaFoldDB" id="A0A8J1Y0U5"/>
<dbReference type="EMBL" id="CAIIXF020000004">
    <property type="protein sequence ID" value="CAH1780613.1"/>
    <property type="molecule type" value="Genomic_DNA"/>
</dbReference>
<keyword evidence="2" id="KW-1133">Transmembrane helix</keyword>
<dbReference type="Pfam" id="PF13181">
    <property type="entry name" value="TPR_8"/>
    <property type="match status" value="2"/>
</dbReference>
<keyword evidence="2" id="KW-0812">Transmembrane</keyword>
<dbReference type="PANTHER" id="PTHR19959:SF119">
    <property type="entry name" value="FUNGAL LIPASE-LIKE DOMAIN-CONTAINING PROTEIN"/>
    <property type="match status" value="1"/>
</dbReference>
<dbReference type="Pfam" id="PF13424">
    <property type="entry name" value="TPR_12"/>
    <property type="match status" value="3"/>
</dbReference>
<dbReference type="InterPro" id="IPR011990">
    <property type="entry name" value="TPR-like_helical_dom_sf"/>
</dbReference>
<evidence type="ECO:0000313" key="5">
    <source>
        <dbReference type="Proteomes" id="UP000749559"/>
    </source>
</evidence>
<dbReference type="PROSITE" id="PS50005">
    <property type="entry name" value="TPR"/>
    <property type="match status" value="2"/>
</dbReference>
<accession>A0A8J1Y0U5</accession>
<dbReference type="Pfam" id="PF03445">
    <property type="entry name" value="DUF294"/>
    <property type="match status" value="1"/>
</dbReference>
<dbReference type="GO" id="GO:0008773">
    <property type="term" value="F:[protein-PII] uridylyltransferase activity"/>
    <property type="evidence" value="ECO:0007669"/>
    <property type="project" value="InterPro"/>
</dbReference>
<evidence type="ECO:0000313" key="4">
    <source>
        <dbReference type="EMBL" id="CAH1780613.1"/>
    </source>
</evidence>
<dbReference type="PANTHER" id="PTHR19959">
    <property type="entry name" value="KINESIN LIGHT CHAIN"/>
    <property type="match status" value="1"/>
</dbReference>
<dbReference type="InterPro" id="IPR019734">
    <property type="entry name" value="TPR_rpt"/>
</dbReference>
<evidence type="ECO:0000256" key="2">
    <source>
        <dbReference type="SAM" id="Phobius"/>
    </source>
</evidence>
<feature type="compositionally biased region" description="Basic and acidic residues" evidence="1">
    <location>
        <begin position="57"/>
        <end position="74"/>
    </location>
</feature>
<feature type="domain" description="Protein-PII uridylyltransferase N-terminal" evidence="3">
    <location>
        <begin position="331"/>
        <end position="383"/>
    </location>
</feature>
<feature type="transmembrane region" description="Helical" evidence="2">
    <location>
        <begin position="93"/>
        <end position="114"/>
    </location>
</feature>
<organism evidence="4 5">
    <name type="scientific">Owenia fusiformis</name>
    <name type="common">Polychaete worm</name>
    <dbReference type="NCBI Taxonomy" id="6347"/>
    <lineage>
        <taxon>Eukaryota</taxon>
        <taxon>Metazoa</taxon>
        <taxon>Spiralia</taxon>
        <taxon>Lophotrochozoa</taxon>
        <taxon>Annelida</taxon>
        <taxon>Polychaeta</taxon>
        <taxon>Sedentaria</taxon>
        <taxon>Canalipalpata</taxon>
        <taxon>Sabellida</taxon>
        <taxon>Oweniida</taxon>
        <taxon>Oweniidae</taxon>
        <taxon>Owenia</taxon>
    </lineage>
</organism>
<dbReference type="Pfam" id="PF13374">
    <property type="entry name" value="TPR_10"/>
    <property type="match status" value="1"/>
</dbReference>
<reference evidence="4" key="1">
    <citation type="submission" date="2022-03" db="EMBL/GenBank/DDBJ databases">
        <authorList>
            <person name="Martin C."/>
        </authorList>
    </citation>
    <scope>NUCLEOTIDE SEQUENCE</scope>
</reference>
<keyword evidence="5" id="KW-1185">Reference proteome</keyword>
<dbReference type="InterPro" id="IPR005105">
    <property type="entry name" value="GlnD_Uridyltrans_N"/>
</dbReference>
<protein>
    <recommendedName>
        <fullName evidence="3">Protein-PII uridylyltransferase N-terminal domain-containing protein</fullName>
    </recommendedName>
</protein>
<comment type="caution">
    <text evidence="4">The sequence shown here is derived from an EMBL/GenBank/DDBJ whole genome shotgun (WGS) entry which is preliminary data.</text>
</comment>
<name>A0A8J1Y0U5_OWEFU</name>